<dbReference type="Pfam" id="PF12043">
    <property type="entry name" value="DUF3527"/>
    <property type="match status" value="1"/>
</dbReference>
<name>A0A7J7N519_9MAGN</name>
<comment type="caution">
    <text evidence="2">The sequence shown here is derived from an EMBL/GenBank/DDBJ whole genome shotgun (WGS) entry which is preliminary data.</text>
</comment>
<keyword evidence="3" id="KW-1185">Reference proteome</keyword>
<dbReference type="AlphaFoldDB" id="A0A7J7N519"/>
<feature type="compositionally biased region" description="Basic residues" evidence="1">
    <location>
        <begin position="35"/>
        <end position="45"/>
    </location>
</feature>
<protein>
    <submittedName>
        <fullName evidence="2">Uncharacterized protein</fullName>
    </submittedName>
</protein>
<accession>A0A7J7N519</accession>
<dbReference type="PANTHER" id="PTHR31390:SF0">
    <property type="entry name" value="DOMAIN PROTEIN, PUTATIVE (DUF3527)-RELATED"/>
    <property type="match status" value="1"/>
</dbReference>
<proteinExistence type="predicted"/>
<sequence>MMFLDSLLSNAICMSMGLDIELEFDKYCKVVQHPKVSRTSHRHGSKHSEGNEKRSLISKSCHMRGVNDDFMENSGGKSRNSFCERVTSESDSIAGDEVPKRGSIYQNSKEVGKKMEALECRRKIEISSCTENVISSDGFLEICVESEDIRTFKQLSMKCDQSIGPLSDGNGILERDLISLHKSSSEKARIPYKLFLSESDNTKSCSKTRFSPFRKMLDPFMKSKSQRNLPISVEELGNDSPGIRRIKAFRKSLLHDFSDVEYELNSSSVFVEKNPSSVSTSSPAHLHGVLNLEFKQGVPFFEFSLENPEDILAAKTWKTDNAFNWIYTFHSRNSRRKSNSSKRGAKVRQKESSLIGQMQVSCYLCSEMRNDRAFDYSKVTEFVVYDMAHVRKNFSTQESLDDFESVTPDPWESTDLSPSHETAAVLFKVPFEARQTSKDKRREEKLDISNCRSQATVKVVASSGNHGLPRTEEGGAPSPLLERWRSGGVCDCGGWDMACPLVIFNSPSVPNVTDHHHPVENQQPFLLFVQGTREKSPALTMKPIGEGLFSVDFHAQLSTLQAFSICVAILHNSEVFTGVVQSKNMHRLQCSSLKMLIEEEVKFLIETVSEEEKKKITKRVNEIPATFLLNPPFSPVSRA</sequence>
<evidence type="ECO:0000313" key="3">
    <source>
        <dbReference type="Proteomes" id="UP000541444"/>
    </source>
</evidence>
<feature type="region of interest" description="Disordered" evidence="1">
    <location>
        <begin position="35"/>
        <end position="54"/>
    </location>
</feature>
<dbReference type="InterPro" id="IPR021916">
    <property type="entry name" value="DUF3527"/>
</dbReference>
<evidence type="ECO:0000256" key="1">
    <source>
        <dbReference type="SAM" id="MobiDB-lite"/>
    </source>
</evidence>
<dbReference type="EMBL" id="JACGCM010001055">
    <property type="protein sequence ID" value="KAF6162213.1"/>
    <property type="molecule type" value="Genomic_DNA"/>
</dbReference>
<dbReference type="PANTHER" id="PTHR31390">
    <property type="entry name" value="EXPRESSED PROTEIN"/>
    <property type="match status" value="1"/>
</dbReference>
<dbReference type="Proteomes" id="UP000541444">
    <property type="component" value="Unassembled WGS sequence"/>
</dbReference>
<evidence type="ECO:0000313" key="2">
    <source>
        <dbReference type="EMBL" id="KAF6162213.1"/>
    </source>
</evidence>
<reference evidence="2 3" key="1">
    <citation type="journal article" date="2020" name="IScience">
        <title>Genome Sequencing of the Endangered Kingdonia uniflora (Circaeasteraceae, Ranunculales) Reveals Potential Mechanisms of Evolutionary Specialization.</title>
        <authorList>
            <person name="Sun Y."/>
            <person name="Deng T."/>
            <person name="Zhang A."/>
            <person name="Moore M.J."/>
            <person name="Landis J.B."/>
            <person name="Lin N."/>
            <person name="Zhang H."/>
            <person name="Zhang X."/>
            <person name="Huang J."/>
            <person name="Zhang X."/>
            <person name="Sun H."/>
            <person name="Wang H."/>
        </authorList>
    </citation>
    <scope>NUCLEOTIDE SEQUENCE [LARGE SCALE GENOMIC DNA]</scope>
    <source>
        <strain evidence="2">TB1705</strain>
        <tissue evidence="2">Leaf</tissue>
    </source>
</reference>
<organism evidence="2 3">
    <name type="scientific">Kingdonia uniflora</name>
    <dbReference type="NCBI Taxonomy" id="39325"/>
    <lineage>
        <taxon>Eukaryota</taxon>
        <taxon>Viridiplantae</taxon>
        <taxon>Streptophyta</taxon>
        <taxon>Embryophyta</taxon>
        <taxon>Tracheophyta</taxon>
        <taxon>Spermatophyta</taxon>
        <taxon>Magnoliopsida</taxon>
        <taxon>Ranunculales</taxon>
        <taxon>Circaeasteraceae</taxon>
        <taxon>Kingdonia</taxon>
    </lineage>
</organism>
<dbReference type="OrthoDB" id="1939710at2759"/>
<gene>
    <name evidence="2" type="ORF">GIB67_008342</name>
</gene>